<evidence type="ECO:0000313" key="2">
    <source>
        <dbReference type="EMBL" id="QNH62838.1"/>
    </source>
</evidence>
<proteinExistence type="predicted"/>
<keyword evidence="1" id="KW-0812">Transmembrane</keyword>
<evidence type="ECO:0000313" key="3">
    <source>
        <dbReference type="Proteomes" id="UP000515489"/>
    </source>
</evidence>
<reference evidence="2 3" key="1">
    <citation type="submission" date="2020-08" db="EMBL/GenBank/DDBJ databases">
        <title>Hymenobacter sp. S2-20-2 genome sequencing.</title>
        <authorList>
            <person name="Jin L."/>
        </authorList>
    </citation>
    <scope>NUCLEOTIDE SEQUENCE [LARGE SCALE GENOMIC DNA]</scope>
    <source>
        <strain evidence="2 3">S2-20-2</strain>
    </source>
</reference>
<accession>A0A7G7W8Z5</accession>
<dbReference type="RefSeq" id="WP_185888742.1">
    <property type="nucleotide sequence ID" value="NZ_CP060202.1"/>
</dbReference>
<organism evidence="2 3">
    <name type="scientific">Hymenobacter sediminicola</name>
    <dbReference type="NCBI Taxonomy" id="2761579"/>
    <lineage>
        <taxon>Bacteria</taxon>
        <taxon>Pseudomonadati</taxon>
        <taxon>Bacteroidota</taxon>
        <taxon>Cytophagia</taxon>
        <taxon>Cytophagales</taxon>
        <taxon>Hymenobacteraceae</taxon>
        <taxon>Hymenobacter</taxon>
    </lineage>
</organism>
<dbReference type="EMBL" id="CP060202">
    <property type="protein sequence ID" value="QNH62838.1"/>
    <property type="molecule type" value="Genomic_DNA"/>
</dbReference>
<dbReference type="KEGG" id="hsk:H4317_03185"/>
<name>A0A7G7W8Z5_9BACT</name>
<evidence type="ECO:0000256" key="1">
    <source>
        <dbReference type="SAM" id="Phobius"/>
    </source>
</evidence>
<sequence length="89" mass="9621">MTPEPRPTSFLLYLLTLAVVLSVGLNAFLLYRIPEAEDEPAALSEAEAELHMTQRLLARCQASHQRQDSVLLTLQSTAATATTSGLIGP</sequence>
<keyword evidence="1" id="KW-0472">Membrane</keyword>
<keyword evidence="3" id="KW-1185">Reference proteome</keyword>
<dbReference type="Proteomes" id="UP000515489">
    <property type="component" value="Chromosome"/>
</dbReference>
<feature type="transmembrane region" description="Helical" evidence="1">
    <location>
        <begin position="12"/>
        <end position="31"/>
    </location>
</feature>
<protein>
    <submittedName>
        <fullName evidence="2">Uncharacterized protein</fullName>
    </submittedName>
</protein>
<keyword evidence="1" id="KW-1133">Transmembrane helix</keyword>
<dbReference type="AlphaFoldDB" id="A0A7G7W8Z5"/>
<gene>
    <name evidence="2" type="ORF">H4317_03185</name>
</gene>